<accession>A0A396IB63</accession>
<sequence>MFLHSSCFSSSCLRQLNHLPLVASSLPLASSLLELSRQRWTSSPQLVSSPLASSLPLVPLRIWKLEES</sequence>
<reference evidence="2" key="1">
    <citation type="journal article" date="2018" name="Nat. Plants">
        <title>Whole-genome landscape of Medicago truncatula symbiotic genes.</title>
        <authorList>
            <person name="Pecrix Y."/>
            <person name="Staton S.E."/>
            <person name="Sallet E."/>
            <person name="Lelandais-Briere C."/>
            <person name="Moreau S."/>
            <person name="Carrere S."/>
            <person name="Blein T."/>
            <person name="Jardinaud M.F."/>
            <person name="Latrasse D."/>
            <person name="Zouine M."/>
            <person name="Zahm M."/>
            <person name="Kreplak J."/>
            <person name="Mayjonade B."/>
            <person name="Satge C."/>
            <person name="Perez M."/>
            <person name="Cauet S."/>
            <person name="Marande W."/>
            <person name="Chantry-Darmon C."/>
            <person name="Lopez-Roques C."/>
            <person name="Bouchez O."/>
            <person name="Berard A."/>
            <person name="Debelle F."/>
            <person name="Munos S."/>
            <person name="Bendahmane A."/>
            <person name="Berges H."/>
            <person name="Niebel A."/>
            <person name="Buitink J."/>
            <person name="Frugier F."/>
            <person name="Benhamed M."/>
            <person name="Crespi M."/>
            <person name="Gouzy J."/>
            <person name="Gamas P."/>
        </authorList>
    </citation>
    <scope>NUCLEOTIDE SEQUENCE [LARGE SCALE GENOMIC DNA]</scope>
    <source>
        <strain evidence="2">cv. Jemalong A17</strain>
    </source>
</reference>
<protein>
    <submittedName>
        <fullName evidence="1">Uncharacterized protein</fullName>
    </submittedName>
</protein>
<proteinExistence type="predicted"/>
<dbReference type="Gramene" id="rna23310">
    <property type="protein sequence ID" value="RHN60915.1"/>
    <property type="gene ID" value="gene23310"/>
</dbReference>
<evidence type="ECO:0000313" key="1">
    <source>
        <dbReference type="EMBL" id="RHN60915.1"/>
    </source>
</evidence>
<evidence type="ECO:0000313" key="2">
    <source>
        <dbReference type="Proteomes" id="UP000265566"/>
    </source>
</evidence>
<dbReference type="Proteomes" id="UP000265566">
    <property type="component" value="Chromosome 4"/>
</dbReference>
<name>A0A396IB63_MEDTR</name>
<organism evidence="1 2">
    <name type="scientific">Medicago truncatula</name>
    <name type="common">Barrel medic</name>
    <name type="synonym">Medicago tribuloides</name>
    <dbReference type="NCBI Taxonomy" id="3880"/>
    <lineage>
        <taxon>Eukaryota</taxon>
        <taxon>Viridiplantae</taxon>
        <taxon>Streptophyta</taxon>
        <taxon>Embryophyta</taxon>
        <taxon>Tracheophyta</taxon>
        <taxon>Spermatophyta</taxon>
        <taxon>Magnoliopsida</taxon>
        <taxon>eudicotyledons</taxon>
        <taxon>Gunneridae</taxon>
        <taxon>Pentapetalae</taxon>
        <taxon>rosids</taxon>
        <taxon>fabids</taxon>
        <taxon>Fabales</taxon>
        <taxon>Fabaceae</taxon>
        <taxon>Papilionoideae</taxon>
        <taxon>50 kb inversion clade</taxon>
        <taxon>NPAAA clade</taxon>
        <taxon>Hologalegina</taxon>
        <taxon>IRL clade</taxon>
        <taxon>Trifolieae</taxon>
        <taxon>Medicago</taxon>
    </lineage>
</organism>
<comment type="caution">
    <text evidence="1">The sequence shown here is derived from an EMBL/GenBank/DDBJ whole genome shotgun (WGS) entry which is preliminary data.</text>
</comment>
<dbReference type="EMBL" id="PSQE01000004">
    <property type="protein sequence ID" value="RHN60915.1"/>
    <property type="molecule type" value="Genomic_DNA"/>
</dbReference>
<dbReference type="AlphaFoldDB" id="A0A396IB63"/>
<gene>
    <name evidence="1" type="ORF">MtrunA17_Chr4g0030991</name>
</gene>